<evidence type="ECO:0000256" key="5">
    <source>
        <dbReference type="ARBA" id="ARBA00023306"/>
    </source>
</evidence>
<name>A0A8K0A6B4_BRALA</name>
<evidence type="ECO:0000256" key="4">
    <source>
        <dbReference type="ARBA" id="ARBA00022776"/>
    </source>
</evidence>
<dbReference type="InterPro" id="IPR026182">
    <property type="entry name" value="ANAPC15"/>
</dbReference>
<dbReference type="AlphaFoldDB" id="A0A8K0A6B4"/>
<proteinExistence type="inferred from homology"/>
<protein>
    <submittedName>
        <fullName evidence="7">ANAPC15 protein</fullName>
    </submittedName>
</protein>
<comment type="similarity">
    <text evidence="2">Belongs to the APC15 family.</text>
</comment>
<comment type="pathway">
    <text evidence="1">Protein modification; protein ubiquitination.</text>
</comment>
<dbReference type="OrthoDB" id="6362917at2759"/>
<accession>A0A8K0A6B4</accession>
<evidence type="ECO:0000256" key="1">
    <source>
        <dbReference type="ARBA" id="ARBA00004906"/>
    </source>
</evidence>
<evidence type="ECO:0000256" key="3">
    <source>
        <dbReference type="ARBA" id="ARBA00022618"/>
    </source>
</evidence>
<dbReference type="GO" id="GO:0090266">
    <property type="term" value="P:regulation of mitotic cell cycle spindle assembly checkpoint"/>
    <property type="evidence" value="ECO:0007669"/>
    <property type="project" value="InterPro"/>
</dbReference>
<evidence type="ECO:0000313" key="8">
    <source>
        <dbReference type="Proteomes" id="UP000838412"/>
    </source>
</evidence>
<feature type="region of interest" description="Disordered" evidence="6">
    <location>
        <begin position="44"/>
        <end position="110"/>
    </location>
</feature>
<evidence type="ECO:0000256" key="6">
    <source>
        <dbReference type="SAM" id="MobiDB-lite"/>
    </source>
</evidence>
<keyword evidence="4" id="KW-0498">Mitosis</keyword>
<keyword evidence="5" id="KW-0131">Cell cycle</keyword>
<dbReference type="Proteomes" id="UP000838412">
    <property type="component" value="Chromosome 6"/>
</dbReference>
<organism evidence="7 8">
    <name type="scientific">Branchiostoma lanceolatum</name>
    <name type="common">Common lancelet</name>
    <name type="synonym">Amphioxus lanceolatum</name>
    <dbReference type="NCBI Taxonomy" id="7740"/>
    <lineage>
        <taxon>Eukaryota</taxon>
        <taxon>Metazoa</taxon>
        <taxon>Chordata</taxon>
        <taxon>Cephalochordata</taxon>
        <taxon>Leptocardii</taxon>
        <taxon>Amphioxiformes</taxon>
        <taxon>Branchiostomatidae</taxon>
        <taxon>Branchiostoma</taxon>
    </lineage>
</organism>
<sequence>MSTPFPNLLPRVNDPLWFSLDKPCDDESELHQMEQAHKSWLESIAEKDNDIVPIGKTASETHDDDEDDNEGDDDDYEDSDDYDSVDDFDGPLETDMGESDSDNIDGQAHN</sequence>
<reference evidence="7" key="1">
    <citation type="submission" date="2022-01" db="EMBL/GenBank/DDBJ databases">
        <authorList>
            <person name="Braso-Vives M."/>
        </authorList>
    </citation>
    <scope>NUCLEOTIDE SEQUENCE</scope>
</reference>
<evidence type="ECO:0000313" key="7">
    <source>
        <dbReference type="EMBL" id="CAH1267252.1"/>
    </source>
</evidence>
<dbReference type="GO" id="GO:0005680">
    <property type="term" value="C:anaphase-promoting complex"/>
    <property type="evidence" value="ECO:0007669"/>
    <property type="project" value="InterPro"/>
</dbReference>
<keyword evidence="3" id="KW-0132">Cell division</keyword>
<dbReference type="Pfam" id="PF15243">
    <property type="entry name" value="ANAPC15"/>
    <property type="match status" value="1"/>
</dbReference>
<feature type="compositionally biased region" description="Acidic residues" evidence="6">
    <location>
        <begin position="62"/>
        <end position="103"/>
    </location>
</feature>
<gene>
    <name evidence="7" type="primary">ANAPC15</name>
    <name evidence="7" type="ORF">BLAG_LOCUS20679</name>
</gene>
<dbReference type="GO" id="GO:0051301">
    <property type="term" value="P:cell division"/>
    <property type="evidence" value="ECO:0007669"/>
    <property type="project" value="UniProtKB-KW"/>
</dbReference>
<dbReference type="EMBL" id="OV696691">
    <property type="protein sequence ID" value="CAH1267252.1"/>
    <property type="molecule type" value="Genomic_DNA"/>
</dbReference>
<dbReference type="PANTHER" id="PTHR22526:SF2">
    <property type="entry name" value="ANAPHASE PROMOTING COMPLEX C SUBUNIT 15, PSEUDOGENE-RELATED"/>
    <property type="match status" value="1"/>
</dbReference>
<dbReference type="PANTHER" id="PTHR22526">
    <property type="entry name" value="ANAPHASE PROMOTING COMPLEX C SUBUNIT 15, PSEUDOGENE-RELATED"/>
    <property type="match status" value="1"/>
</dbReference>
<keyword evidence="8" id="KW-1185">Reference proteome</keyword>
<evidence type="ECO:0000256" key="2">
    <source>
        <dbReference type="ARBA" id="ARBA00009618"/>
    </source>
</evidence>
<dbReference type="OMA" id="MDKMNDY"/>